<evidence type="ECO:0000313" key="4">
    <source>
        <dbReference type="Proteomes" id="UP000241421"/>
    </source>
</evidence>
<dbReference type="Proteomes" id="UP000241421">
    <property type="component" value="Unassembled WGS sequence"/>
</dbReference>
<feature type="region of interest" description="Disordered" evidence="1">
    <location>
        <begin position="149"/>
        <end position="171"/>
    </location>
</feature>
<dbReference type="AlphaFoldDB" id="A0A2U2I541"/>
<gene>
    <name evidence="3" type="ORF">C7C56_005610</name>
</gene>
<evidence type="ECO:0000313" key="3">
    <source>
        <dbReference type="EMBL" id="PWF54725.1"/>
    </source>
</evidence>
<name>A0A2U2I541_9BURK</name>
<evidence type="ECO:0000256" key="2">
    <source>
        <dbReference type="SAM" id="SignalP"/>
    </source>
</evidence>
<feature type="chain" id="PRO_5015674755" description="Carboxypeptidase regulatory-like domain-containing protein" evidence="2">
    <location>
        <begin position="24"/>
        <end position="171"/>
    </location>
</feature>
<comment type="caution">
    <text evidence="3">The sequence shown here is derived from an EMBL/GenBank/DDBJ whole genome shotgun (WGS) entry which is preliminary data.</text>
</comment>
<dbReference type="EMBL" id="PXWF02000072">
    <property type="protein sequence ID" value="PWF54725.1"/>
    <property type="molecule type" value="Genomic_DNA"/>
</dbReference>
<reference evidence="3 4" key="1">
    <citation type="submission" date="2018-04" db="EMBL/GenBank/DDBJ databases">
        <title>Massilia violaceinigra sp. nov., a novel purple-pigmented bacterium isolated from Tianshan glacier, Xinjiang, China.</title>
        <authorList>
            <person name="Wang H."/>
        </authorList>
    </citation>
    <scope>NUCLEOTIDE SEQUENCE [LARGE SCALE GENOMIC DNA]</scope>
    <source>
        <strain evidence="3 4">B448-2</strain>
    </source>
</reference>
<keyword evidence="4" id="KW-1185">Reference proteome</keyword>
<evidence type="ECO:0000256" key="1">
    <source>
        <dbReference type="SAM" id="MobiDB-lite"/>
    </source>
</evidence>
<organism evidence="3 4">
    <name type="scientific">Massilia glaciei</name>
    <dbReference type="NCBI Taxonomy" id="1524097"/>
    <lineage>
        <taxon>Bacteria</taxon>
        <taxon>Pseudomonadati</taxon>
        <taxon>Pseudomonadota</taxon>
        <taxon>Betaproteobacteria</taxon>
        <taxon>Burkholderiales</taxon>
        <taxon>Oxalobacteraceae</taxon>
        <taxon>Telluria group</taxon>
        <taxon>Massilia</taxon>
    </lineage>
</organism>
<keyword evidence="2" id="KW-0732">Signal</keyword>
<dbReference type="RefSeq" id="WP_106756494.1">
    <property type="nucleotide sequence ID" value="NZ_PXWF02000072.1"/>
</dbReference>
<feature type="signal peptide" evidence="2">
    <location>
        <begin position="1"/>
        <end position="23"/>
    </location>
</feature>
<accession>A0A2U2I541</accession>
<protein>
    <recommendedName>
        <fullName evidence="5">Carboxypeptidase regulatory-like domain-containing protein</fullName>
    </recommendedName>
</protein>
<proteinExistence type="predicted"/>
<sequence>MKLFSVNIISVLTLALASLSAAAAPGSPIGGIIVKGGKNPGGQMLVLATTDASGKFSIKFAESGEYQLAFVGAARRTAGGRDADLQLDYMVRANQTSGARGMAPTARQSARFAGNAHTAQLFVKVPPGGAEIAGVLRVGAAPDASPAAERAINESGVSVKSPTKKGATTKH</sequence>
<evidence type="ECO:0008006" key="5">
    <source>
        <dbReference type="Google" id="ProtNLM"/>
    </source>
</evidence>